<dbReference type="PROSITE" id="PS50043">
    <property type="entry name" value="HTH_LUXR_2"/>
    <property type="match status" value="1"/>
</dbReference>
<organism evidence="7 8">
    <name type="scientific">Nitrospira japonica</name>
    <dbReference type="NCBI Taxonomy" id="1325564"/>
    <lineage>
        <taxon>Bacteria</taxon>
        <taxon>Pseudomonadati</taxon>
        <taxon>Nitrospirota</taxon>
        <taxon>Nitrospiria</taxon>
        <taxon>Nitrospirales</taxon>
        <taxon>Nitrospiraceae</taxon>
        <taxon>Nitrospira</taxon>
    </lineage>
</organism>
<dbReference type="SMART" id="SM00421">
    <property type="entry name" value="HTH_LUXR"/>
    <property type="match status" value="1"/>
</dbReference>
<proteinExistence type="predicted"/>
<dbReference type="Pfam" id="PF00196">
    <property type="entry name" value="GerE"/>
    <property type="match status" value="1"/>
</dbReference>
<feature type="domain" description="HTH luxR-type" evidence="5">
    <location>
        <begin position="172"/>
        <end position="237"/>
    </location>
</feature>
<dbReference type="SMART" id="SM00448">
    <property type="entry name" value="REC"/>
    <property type="match status" value="1"/>
</dbReference>
<evidence type="ECO:0000256" key="1">
    <source>
        <dbReference type="ARBA" id="ARBA00022553"/>
    </source>
</evidence>
<dbReference type="STRING" id="1325564.NSJP_1126"/>
<dbReference type="GO" id="GO:0003677">
    <property type="term" value="F:DNA binding"/>
    <property type="evidence" value="ECO:0007669"/>
    <property type="project" value="UniProtKB-KW"/>
</dbReference>
<dbReference type="Gene3D" id="3.40.50.2300">
    <property type="match status" value="1"/>
</dbReference>
<dbReference type="PANTHER" id="PTHR43214:SF43">
    <property type="entry name" value="TWO-COMPONENT RESPONSE REGULATOR"/>
    <property type="match status" value="1"/>
</dbReference>
<dbReference type="OrthoDB" id="9796655at2"/>
<dbReference type="InterPro" id="IPR011006">
    <property type="entry name" value="CheY-like_superfamily"/>
</dbReference>
<dbReference type="InterPro" id="IPR039420">
    <property type="entry name" value="WalR-like"/>
</dbReference>
<evidence type="ECO:0000256" key="2">
    <source>
        <dbReference type="ARBA" id="ARBA00023125"/>
    </source>
</evidence>
<dbReference type="InterPro" id="IPR058245">
    <property type="entry name" value="NreC/VraR/RcsB-like_REC"/>
</dbReference>
<dbReference type="AlphaFoldDB" id="A0A1W1I2R9"/>
<gene>
    <name evidence="7" type="ORF">NSJP_1126</name>
</gene>
<feature type="region of interest" description="Disordered" evidence="4">
    <location>
        <begin position="1"/>
        <end position="24"/>
    </location>
</feature>
<dbReference type="Pfam" id="PF00072">
    <property type="entry name" value="Response_reg"/>
    <property type="match status" value="1"/>
</dbReference>
<evidence type="ECO:0000256" key="4">
    <source>
        <dbReference type="SAM" id="MobiDB-lite"/>
    </source>
</evidence>
<evidence type="ECO:0000313" key="8">
    <source>
        <dbReference type="Proteomes" id="UP000192042"/>
    </source>
</evidence>
<evidence type="ECO:0000259" key="5">
    <source>
        <dbReference type="PROSITE" id="PS50043"/>
    </source>
</evidence>
<dbReference type="CDD" id="cd17535">
    <property type="entry name" value="REC_NarL-like"/>
    <property type="match status" value="1"/>
</dbReference>
<protein>
    <submittedName>
        <fullName evidence="7">Response regulator, LuxR family</fullName>
    </submittedName>
</protein>
<accession>A0A1W1I2R9</accession>
<keyword evidence="1 3" id="KW-0597">Phosphoprotein</keyword>
<name>A0A1W1I2R9_9BACT</name>
<dbReference type="PRINTS" id="PR00038">
    <property type="entry name" value="HTHLUXR"/>
</dbReference>
<keyword evidence="8" id="KW-1185">Reference proteome</keyword>
<dbReference type="GO" id="GO:0006355">
    <property type="term" value="P:regulation of DNA-templated transcription"/>
    <property type="evidence" value="ECO:0007669"/>
    <property type="project" value="InterPro"/>
</dbReference>
<dbReference type="SUPFAM" id="SSF52172">
    <property type="entry name" value="CheY-like"/>
    <property type="match status" value="1"/>
</dbReference>
<dbReference type="EMBL" id="LT828648">
    <property type="protein sequence ID" value="SLM47298.1"/>
    <property type="molecule type" value="Genomic_DNA"/>
</dbReference>
<evidence type="ECO:0000259" key="6">
    <source>
        <dbReference type="PROSITE" id="PS50110"/>
    </source>
</evidence>
<keyword evidence="2" id="KW-0238">DNA-binding</keyword>
<reference evidence="7 8" key="1">
    <citation type="submission" date="2017-03" db="EMBL/GenBank/DDBJ databases">
        <authorList>
            <person name="Afonso C.L."/>
            <person name="Miller P.J."/>
            <person name="Scott M.A."/>
            <person name="Spackman E."/>
            <person name="Goraichik I."/>
            <person name="Dimitrov K.M."/>
            <person name="Suarez D.L."/>
            <person name="Swayne D.E."/>
        </authorList>
    </citation>
    <scope>NUCLEOTIDE SEQUENCE [LARGE SCALE GENOMIC DNA]</scope>
    <source>
        <strain evidence="7">Genome sequencing of Nitrospira japonica strain NJ11</strain>
    </source>
</reference>
<dbReference type="CDD" id="cd06170">
    <property type="entry name" value="LuxR_C_like"/>
    <property type="match status" value="1"/>
</dbReference>
<evidence type="ECO:0000313" key="7">
    <source>
        <dbReference type="EMBL" id="SLM47298.1"/>
    </source>
</evidence>
<evidence type="ECO:0000256" key="3">
    <source>
        <dbReference type="PROSITE-ProRule" id="PRU00169"/>
    </source>
</evidence>
<dbReference type="PANTHER" id="PTHR43214">
    <property type="entry name" value="TWO-COMPONENT RESPONSE REGULATOR"/>
    <property type="match status" value="1"/>
</dbReference>
<feature type="modified residue" description="4-aspartylphosphate" evidence="3">
    <location>
        <position position="82"/>
    </location>
</feature>
<dbReference type="SUPFAM" id="SSF46894">
    <property type="entry name" value="C-terminal effector domain of the bipartite response regulators"/>
    <property type="match status" value="1"/>
</dbReference>
<dbReference type="Proteomes" id="UP000192042">
    <property type="component" value="Chromosome I"/>
</dbReference>
<dbReference type="InterPro" id="IPR000792">
    <property type="entry name" value="Tscrpt_reg_LuxR_C"/>
</dbReference>
<dbReference type="RefSeq" id="WP_080885856.1">
    <property type="nucleotide sequence ID" value="NZ_LT828648.1"/>
</dbReference>
<dbReference type="InterPro" id="IPR001789">
    <property type="entry name" value="Sig_transdc_resp-reg_receiver"/>
</dbReference>
<dbReference type="InterPro" id="IPR016032">
    <property type="entry name" value="Sig_transdc_resp-reg_C-effctor"/>
</dbReference>
<sequence length="241" mass="26435">MKRPEELYDDGGVPERSPVASELGSAKPMKTARVLLVDDHPLVLESIRQLLDPHFTIVGTIQDAGDIIGKAVECRPDVILLDACMPGMSGFVATRQLKKLLPSVKIVLVTMLTEAVSISEAFRAGATGYVLKQSASDELRAAIDSVLANKRFLSSKIDPEVREAMEHEWFRPEGFSSDLTARQREILVLLADGRSTKLIAQELKISMKTVEFHKANITRKLGVHTTSDLIKFALAQGITSL</sequence>
<dbReference type="GO" id="GO:0000160">
    <property type="term" value="P:phosphorelay signal transduction system"/>
    <property type="evidence" value="ECO:0007669"/>
    <property type="project" value="InterPro"/>
</dbReference>
<dbReference type="PROSITE" id="PS50110">
    <property type="entry name" value="RESPONSE_REGULATORY"/>
    <property type="match status" value="1"/>
</dbReference>
<dbReference type="PROSITE" id="PS00622">
    <property type="entry name" value="HTH_LUXR_1"/>
    <property type="match status" value="1"/>
</dbReference>
<feature type="domain" description="Response regulatory" evidence="6">
    <location>
        <begin position="33"/>
        <end position="147"/>
    </location>
</feature>
<dbReference type="KEGG" id="nja:NSJP_1126"/>